<dbReference type="Proteomes" id="UP000319257">
    <property type="component" value="Unassembled WGS sequence"/>
</dbReference>
<accession>A0A507B478</accession>
<dbReference type="OrthoDB" id="5396420at2759"/>
<dbReference type="STRING" id="1093900.A0A507B478"/>
<name>A0A507B478_9PEZI</name>
<dbReference type="AlphaFoldDB" id="A0A507B478"/>
<keyword evidence="3" id="KW-1185">Reference proteome</keyword>
<dbReference type="GeneID" id="41972782"/>
<dbReference type="Gene3D" id="3.40.50.1820">
    <property type="entry name" value="alpha/beta hydrolase"/>
    <property type="match status" value="1"/>
</dbReference>
<evidence type="ECO:0000313" key="2">
    <source>
        <dbReference type="EMBL" id="TPX14643.1"/>
    </source>
</evidence>
<proteinExistence type="predicted"/>
<dbReference type="InParanoid" id="A0A507B478"/>
<evidence type="ECO:0000256" key="1">
    <source>
        <dbReference type="SAM" id="MobiDB-lite"/>
    </source>
</evidence>
<comment type="caution">
    <text evidence="2">The sequence shown here is derived from an EMBL/GenBank/DDBJ whole genome shotgun (WGS) entry which is preliminary data.</text>
</comment>
<dbReference type="InterPro" id="IPR029058">
    <property type="entry name" value="AB_hydrolase_fold"/>
</dbReference>
<reference evidence="2 3" key="1">
    <citation type="submission" date="2019-06" db="EMBL/GenBank/DDBJ databases">
        <title>Draft genome sequence of the filamentous fungus Phialemoniopsis curvata isolated from diesel fuel.</title>
        <authorList>
            <person name="Varaljay V.A."/>
            <person name="Lyon W.J."/>
            <person name="Crouch A.L."/>
            <person name="Drake C.E."/>
            <person name="Hollomon J.M."/>
            <person name="Nadeau L.J."/>
            <person name="Nunn H.S."/>
            <person name="Stevenson B.S."/>
            <person name="Bojanowski C.L."/>
            <person name="Crookes-Goodson W.J."/>
        </authorList>
    </citation>
    <scope>NUCLEOTIDE SEQUENCE [LARGE SCALE GENOMIC DNA]</scope>
    <source>
        <strain evidence="2 3">D216</strain>
    </source>
</reference>
<sequence>MARWLPAAVRIRVRVGSSAPHQRPRWYSSAPEAERVIVPCASSGSISVDLHGVQNHPSTSPLLICLPPFSPLGNDVVPPLPAFTRRYPTAVINYRWPDTVLSSTASSPSSRVSGEDEEEPDFTTPLHWPTPIHDVLFGYEWITANLAPPERSRRDIYVYGSYLGAGLAASLALTESHSHQRMAVRGLAAYNGIYNWTTFLPDHPINSSKNLSSPGITTTTSSPSVEGADGSAFHYLRSQIPALFNCPSNLFDPFASPCLFFHTSGMWVPPNFGTASASTLPQSLLDAIDALSLDPLRDDGVSAKAAEEEEVLALRPPRKGYLAFPPRQSTLKIPEALFLHQTAPQPAPAARRRRRAATASNASTKRRRKAGENNFGTQAGALADLMRRSVDKLELKERLKWDEEFDGWEGEAERRVRVVDAGDGDGAGGGFGLAPGADEAIARWLEERMDS</sequence>
<feature type="compositionally biased region" description="Low complexity" evidence="1">
    <location>
        <begin position="102"/>
        <end position="112"/>
    </location>
</feature>
<organism evidence="2 3">
    <name type="scientific">Thyridium curvatum</name>
    <dbReference type="NCBI Taxonomy" id="1093900"/>
    <lineage>
        <taxon>Eukaryota</taxon>
        <taxon>Fungi</taxon>
        <taxon>Dikarya</taxon>
        <taxon>Ascomycota</taxon>
        <taxon>Pezizomycotina</taxon>
        <taxon>Sordariomycetes</taxon>
        <taxon>Sordariomycetidae</taxon>
        <taxon>Thyridiales</taxon>
        <taxon>Thyridiaceae</taxon>
        <taxon>Thyridium</taxon>
    </lineage>
</organism>
<dbReference type="EMBL" id="SKBQ01000027">
    <property type="protein sequence ID" value="TPX14643.1"/>
    <property type="molecule type" value="Genomic_DNA"/>
</dbReference>
<evidence type="ECO:0008006" key="4">
    <source>
        <dbReference type="Google" id="ProtNLM"/>
    </source>
</evidence>
<dbReference type="RefSeq" id="XP_030996354.1">
    <property type="nucleotide sequence ID" value="XM_031139845.1"/>
</dbReference>
<evidence type="ECO:0000313" key="3">
    <source>
        <dbReference type="Proteomes" id="UP000319257"/>
    </source>
</evidence>
<dbReference type="SUPFAM" id="SSF53474">
    <property type="entry name" value="alpha/beta-Hydrolases"/>
    <property type="match status" value="1"/>
</dbReference>
<feature type="region of interest" description="Disordered" evidence="1">
    <location>
        <begin position="102"/>
        <end position="125"/>
    </location>
</feature>
<gene>
    <name evidence="2" type="ORF">E0L32_005335</name>
</gene>
<feature type="region of interest" description="Disordered" evidence="1">
    <location>
        <begin position="344"/>
        <end position="374"/>
    </location>
</feature>
<protein>
    <recommendedName>
        <fullName evidence="4">Alpha/beta hydrolase fold-3 domain-containing protein</fullName>
    </recommendedName>
</protein>